<dbReference type="EMBL" id="OIVN01002558">
    <property type="protein sequence ID" value="SPD04697.1"/>
    <property type="molecule type" value="Genomic_DNA"/>
</dbReference>
<evidence type="ECO:0000256" key="1">
    <source>
        <dbReference type="SAM" id="MobiDB-lite"/>
    </source>
</evidence>
<sequence length="114" mass="11806">MVMAENDQTNKELGGLNSKSPWKTPVAATDGDVPSPSPVMMGAPPESWPALTDAAASKPLVAPQPSPPFLQVATSDPMSMWTQLAQAKSLKYGMMVGGKSISSLGLTCAAVYAL</sequence>
<gene>
    <name evidence="2" type="ORF">FSB_LOCUS32579</name>
</gene>
<accession>A0A2N9GQG5</accession>
<feature type="region of interest" description="Disordered" evidence="1">
    <location>
        <begin position="1"/>
        <end position="50"/>
    </location>
</feature>
<evidence type="ECO:0000313" key="2">
    <source>
        <dbReference type="EMBL" id="SPD04697.1"/>
    </source>
</evidence>
<reference evidence="2" key="1">
    <citation type="submission" date="2018-02" db="EMBL/GenBank/DDBJ databases">
        <authorList>
            <person name="Cohen D.B."/>
            <person name="Kent A.D."/>
        </authorList>
    </citation>
    <scope>NUCLEOTIDE SEQUENCE</scope>
</reference>
<dbReference type="AlphaFoldDB" id="A0A2N9GQG5"/>
<protein>
    <submittedName>
        <fullName evidence="2">Uncharacterized protein</fullName>
    </submittedName>
</protein>
<organism evidence="2">
    <name type="scientific">Fagus sylvatica</name>
    <name type="common">Beechnut</name>
    <dbReference type="NCBI Taxonomy" id="28930"/>
    <lineage>
        <taxon>Eukaryota</taxon>
        <taxon>Viridiplantae</taxon>
        <taxon>Streptophyta</taxon>
        <taxon>Embryophyta</taxon>
        <taxon>Tracheophyta</taxon>
        <taxon>Spermatophyta</taxon>
        <taxon>Magnoliopsida</taxon>
        <taxon>eudicotyledons</taxon>
        <taxon>Gunneridae</taxon>
        <taxon>Pentapetalae</taxon>
        <taxon>rosids</taxon>
        <taxon>fabids</taxon>
        <taxon>Fagales</taxon>
        <taxon>Fagaceae</taxon>
        <taxon>Fagus</taxon>
    </lineage>
</organism>
<name>A0A2N9GQG5_FAGSY</name>
<proteinExistence type="predicted"/>